<proteinExistence type="predicted"/>
<feature type="compositionally biased region" description="Basic and acidic residues" evidence="1">
    <location>
        <begin position="56"/>
        <end position="80"/>
    </location>
</feature>
<gene>
    <name evidence="2" type="ORF">AP3564_16320</name>
</gene>
<dbReference type="Proteomes" id="UP000214606">
    <property type="component" value="Chromosome"/>
</dbReference>
<name>A0A223E8J9_9BACI</name>
<organism evidence="2 3">
    <name type="scientific">Aeribacillus pallidus</name>
    <dbReference type="NCBI Taxonomy" id="33936"/>
    <lineage>
        <taxon>Bacteria</taxon>
        <taxon>Bacillati</taxon>
        <taxon>Bacillota</taxon>
        <taxon>Bacilli</taxon>
        <taxon>Bacillales</taxon>
        <taxon>Bacillaceae</taxon>
        <taxon>Aeribacillus</taxon>
    </lineage>
</organism>
<sequence length="80" mass="9088">MLLAFFTKEEKLISQDQKITFEIATIPDLPLLARREKPGGIFHEYTPRSIFMTGGERNENHLSDHSKANIDGKQQGKTDS</sequence>
<dbReference type="KEGG" id="apak:AP3564_16320"/>
<dbReference type="EMBL" id="CP017703">
    <property type="protein sequence ID" value="ASS91582.1"/>
    <property type="molecule type" value="Genomic_DNA"/>
</dbReference>
<evidence type="ECO:0000256" key="1">
    <source>
        <dbReference type="SAM" id="MobiDB-lite"/>
    </source>
</evidence>
<reference evidence="2 3" key="1">
    <citation type="submission" date="2016-10" db="EMBL/GenBank/DDBJ databases">
        <title>The whole genome sequencing and assembly of Aeribacillus pallidus KCTC3564 strain.</title>
        <authorList>
            <person name="Lee Y.-J."/>
            <person name="Park M.-K."/>
            <person name="Yi H."/>
            <person name="Bahn Y.-S."/>
            <person name="Kim J.F."/>
            <person name="Lee D.-W."/>
        </authorList>
    </citation>
    <scope>NUCLEOTIDE SEQUENCE [LARGE SCALE GENOMIC DNA]</scope>
    <source>
        <strain evidence="2 3">KCTC3564</strain>
    </source>
</reference>
<evidence type="ECO:0000313" key="3">
    <source>
        <dbReference type="Proteomes" id="UP000214606"/>
    </source>
</evidence>
<evidence type="ECO:0000313" key="2">
    <source>
        <dbReference type="EMBL" id="ASS91582.1"/>
    </source>
</evidence>
<accession>A0A223E8J9</accession>
<dbReference type="AlphaFoldDB" id="A0A223E8J9"/>
<feature type="region of interest" description="Disordered" evidence="1">
    <location>
        <begin position="54"/>
        <end position="80"/>
    </location>
</feature>
<protein>
    <submittedName>
        <fullName evidence="2">Uncharacterized protein</fullName>
    </submittedName>
</protein>